<dbReference type="PANTHER" id="PTHR37984:SF15">
    <property type="entry name" value="INTEGRASE CATALYTIC DOMAIN-CONTAINING PROTEIN"/>
    <property type="match status" value="1"/>
</dbReference>
<comment type="caution">
    <text evidence="2">The sequence shown here is derived from an EMBL/GenBank/DDBJ whole genome shotgun (WGS) entry which is preliminary data.</text>
</comment>
<dbReference type="PANTHER" id="PTHR37984">
    <property type="entry name" value="PROTEIN CBG26694"/>
    <property type="match status" value="1"/>
</dbReference>
<protein>
    <recommendedName>
        <fullName evidence="1">Integrase catalytic domain-containing protein</fullName>
    </recommendedName>
</protein>
<dbReference type="Gene3D" id="3.30.420.10">
    <property type="entry name" value="Ribonuclease H-like superfamily/Ribonuclease H"/>
    <property type="match status" value="1"/>
</dbReference>
<sequence>MDNFMKWPVVYALHHQEATTVAEVLLQNWISRFETSLQFHSDQGRNFTSCVCKGLCQLLKIDKTQTSPLHPQSDSMVNIFNRTILNNLSISVSKSQRDWDWKVPFFLSYFALGIYGYSCSPILSKTNPKRTNYH</sequence>
<dbReference type="SUPFAM" id="SSF53098">
    <property type="entry name" value="Ribonuclease H-like"/>
    <property type="match status" value="1"/>
</dbReference>
<dbReference type="InterPro" id="IPR012337">
    <property type="entry name" value="RNaseH-like_sf"/>
</dbReference>
<accession>A0A4Y2A8X4</accession>
<dbReference type="InterPro" id="IPR036397">
    <property type="entry name" value="RNaseH_sf"/>
</dbReference>
<evidence type="ECO:0000259" key="1">
    <source>
        <dbReference type="PROSITE" id="PS50994"/>
    </source>
</evidence>
<proteinExistence type="predicted"/>
<gene>
    <name evidence="2" type="ORF">AVEN_154996_1</name>
</gene>
<keyword evidence="3" id="KW-1185">Reference proteome</keyword>
<feature type="domain" description="Integrase catalytic" evidence="1">
    <location>
        <begin position="1"/>
        <end position="134"/>
    </location>
</feature>
<dbReference type="InterPro" id="IPR001584">
    <property type="entry name" value="Integrase_cat-core"/>
</dbReference>
<name>A0A4Y2A8X4_ARAVE</name>
<dbReference type="OrthoDB" id="6537797at2759"/>
<dbReference type="EMBL" id="BGPR01000008">
    <property type="protein sequence ID" value="GBL75686.1"/>
    <property type="molecule type" value="Genomic_DNA"/>
</dbReference>
<evidence type="ECO:0000313" key="2">
    <source>
        <dbReference type="EMBL" id="GBL75686.1"/>
    </source>
</evidence>
<evidence type="ECO:0000313" key="3">
    <source>
        <dbReference type="Proteomes" id="UP000499080"/>
    </source>
</evidence>
<dbReference type="AlphaFoldDB" id="A0A4Y2A8X4"/>
<organism evidence="2 3">
    <name type="scientific">Araneus ventricosus</name>
    <name type="common">Orbweaver spider</name>
    <name type="synonym">Epeira ventricosa</name>
    <dbReference type="NCBI Taxonomy" id="182803"/>
    <lineage>
        <taxon>Eukaryota</taxon>
        <taxon>Metazoa</taxon>
        <taxon>Ecdysozoa</taxon>
        <taxon>Arthropoda</taxon>
        <taxon>Chelicerata</taxon>
        <taxon>Arachnida</taxon>
        <taxon>Araneae</taxon>
        <taxon>Araneomorphae</taxon>
        <taxon>Entelegynae</taxon>
        <taxon>Araneoidea</taxon>
        <taxon>Araneidae</taxon>
        <taxon>Araneus</taxon>
    </lineage>
</organism>
<dbReference type="InterPro" id="IPR050951">
    <property type="entry name" value="Retrovirus_Pol_polyprotein"/>
</dbReference>
<dbReference type="GO" id="GO:0015074">
    <property type="term" value="P:DNA integration"/>
    <property type="evidence" value="ECO:0007669"/>
    <property type="project" value="InterPro"/>
</dbReference>
<dbReference type="GO" id="GO:0003676">
    <property type="term" value="F:nucleic acid binding"/>
    <property type="evidence" value="ECO:0007669"/>
    <property type="project" value="InterPro"/>
</dbReference>
<dbReference type="PROSITE" id="PS50994">
    <property type="entry name" value="INTEGRASE"/>
    <property type="match status" value="1"/>
</dbReference>
<dbReference type="Proteomes" id="UP000499080">
    <property type="component" value="Unassembled WGS sequence"/>
</dbReference>
<reference evidence="2 3" key="1">
    <citation type="journal article" date="2019" name="Sci. Rep.">
        <title>Orb-weaving spider Araneus ventricosus genome elucidates the spidroin gene catalogue.</title>
        <authorList>
            <person name="Kono N."/>
            <person name="Nakamura H."/>
            <person name="Ohtoshi R."/>
            <person name="Moran D.A.P."/>
            <person name="Shinohara A."/>
            <person name="Yoshida Y."/>
            <person name="Fujiwara M."/>
            <person name="Mori M."/>
            <person name="Tomita M."/>
            <person name="Arakawa K."/>
        </authorList>
    </citation>
    <scope>NUCLEOTIDE SEQUENCE [LARGE SCALE GENOMIC DNA]</scope>
</reference>